<reference evidence="1 2" key="1">
    <citation type="submission" date="2019-03" db="EMBL/GenBank/DDBJ databases">
        <title>First draft genome of Liparis tanakae, snailfish: a comprehensive survey of snailfish specific genes.</title>
        <authorList>
            <person name="Kim W."/>
            <person name="Song I."/>
            <person name="Jeong J.-H."/>
            <person name="Kim D."/>
            <person name="Kim S."/>
            <person name="Ryu S."/>
            <person name="Song J.Y."/>
            <person name="Lee S.K."/>
        </authorList>
    </citation>
    <scope>NUCLEOTIDE SEQUENCE [LARGE SCALE GENOMIC DNA]</scope>
    <source>
        <tissue evidence="1">Muscle</tissue>
    </source>
</reference>
<dbReference type="Proteomes" id="UP000314294">
    <property type="component" value="Unassembled WGS sequence"/>
</dbReference>
<evidence type="ECO:0000313" key="1">
    <source>
        <dbReference type="EMBL" id="TNN75895.1"/>
    </source>
</evidence>
<dbReference type="AlphaFoldDB" id="A0A4Z2IEA8"/>
<organism evidence="1 2">
    <name type="scientific">Liparis tanakae</name>
    <name type="common">Tanaka's snailfish</name>
    <dbReference type="NCBI Taxonomy" id="230148"/>
    <lineage>
        <taxon>Eukaryota</taxon>
        <taxon>Metazoa</taxon>
        <taxon>Chordata</taxon>
        <taxon>Craniata</taxon>
        <taxon>Vertebrata</taxon>
        <taxon>Euteleostomi</taxon>
        <taxon>Actinopterygii</taxon>
        <taxon>Neopterygii</taxon>
        <taxon>Teleostei</taxon>
        <taxon>Neoteleostei</taxon>
        <taxon>Acanthomorphata</taxon>
        <taxon>Eupercaria</taxon>
        <taxon>Perciformes</taxon>
        <taxon>Cottioidei</taxon>
        <taxon>Cottales</taxon>
        <taxon>Liparidae</taxon>
        <taxon>Liparis</taxon>
    </lineage>
</organism>
<dbReference type="EMBL" id="SRLO01000098">
    <property type="protein sequence ID" value="TNN75895.1"/>
    <property type="molecule type" value="Genomic_DNA"/>
</dbReference>
<proteinExistence type="predicted"/>
<keyword evidence="2" id="KW-1185">Reference proteome</keyword>
<gene>
    <name evidence="1" type="ORF">EYF80_013865</name>
</gene>
<name>A0A4Z2IEA8_9TELE</name>
<sequence length="167" mass="19134">MRDTHRDRQPPPSGTRQAFDRFVLVESFRETCDDRCGGRFPKLKVVDVWIVEVWIVEVWIVDYEPFIHSRELEKSRPATQSKMSMRSQRPRWLLRGLLLGRGIGERSQTQCELLVGSHSSMDLPATATEEEASVPPPHWAPLLAPTCASSCRIAQVRQPIAMNQKRL</sequence>
<evidence type="ECO:0000313" key="2">
    <source>
        <dbReference type="Proteomes" id="UP000314294"/>
    </source>
</evidence>
<comment type="caution">
    <text evidence="1">The sequence shown here is derived from an EMBL/GenBank/DDBJ whole genome shotgun (WGS) entry which is preliminary data.</text>
</comment>
<accession>A0A4Z2IEA8</accession>
<protein>
    <submittedName>
        <fullName evidence="1">Uncharacterized protein</fullName>
    </submittedName>
</protein>